<feature type="signal peptide" evidence="1">
    <location>
        <begin position="1"/>
        <end position="28"/>
    </location>
</feature>
<gene>
    <name evidence="2" type="ORF">C8034_v002174</name>
</gene>
<dbReference type="AlphaFoldDB" id="A0A4V3I4C1"/>
<reference evidence="2 3" key="1">
    <citation type="submission" date="2018-11" db="EMBL/GenBank/DDBJ databases">
        <title>Genome sequence and assembly of Colletotrichum sidae.</title>
        <authorList>
            <person name="Gan P."/>
            <person name="Shirasu K."/>
        </authorList>
    </citation>
    <scope>NUCLEOTIDE SEQUENCE [LARGE SCALE GENOMIC DNA]</scope>
    <source>
        <strain evidence="2 3">CBS 518.97</strain>
    </source>
</reference>
<dbReference type="Proteomes" id="UP000295604">
    <property type="component" value="Unassembled WGS sequence"/>
</dbReference>
<name>A0A4V3I4C1_9PEZI</name>
<feature type="chain" id="PRO_5020341504" evidence="1">
    <location>
        <begin position="29"/>
        <end position="115"/>
    </location>
</feature>
<dbReference type="EMBL" id="QAPF01000009">
    <property type="protein sequence ID" value="TEA22141.1"/>
    <property type="molecule type" value="Genomic_DNA"/>
</dbReference>
<evidence type="ECO:0000313" key="2">
    <source>
        <dbReference type="EMBL" id="TEA22141.1"/>
    </source>
</evidence>
<evidence type="ECO:0000256" key="1">
    <source>
        <dbReference type="SAM" id="SignalP"/>
    </source>
</evidence>
<keyword evidence="3" id="KW-1185">Reference proteome</keyword>
<organism evidence="2 3">
    <name type="scientific">Colletotrichum sidae</name>
    <dbReference type="NCBI Taxonomy" id="1347389"/>
    <lineage>
        <taxon>Eukaryota</taxon>
        <taxon>Fungi</taxon>
        <taxon>Dikarya</taxon>
        <taxon>Ascomycota</taxon>
        <taxon>Pezizomycotina</taxon>
        <taxon>Sordariomycetes</taxon>
        <taxon>Hypocreomycetidae</taxon>
        <taxon>Glomerellales</taxon>
        <taxon>Glomerellaceae</taxon>
        <taxon>Colletotrichum</taxon>
        <taxon>Colletotrichum orbiculare species complex</taxon>
    </lineage>
</organism>
<accession>A0A4V3I4C1</accession>
<protein>
    <submittedName>
        <fullName evidence="2">Uncharacterized protein</fullName>
    </submittedName>
</protein>
<proteinExistence type="predicted"/>
<evidence type="ECO:0000313" key="3">
    <source>
        <dbReference type="Proteomes" id="UP000295604"/>
    </source>
</evidence>
<sequence>MRSDLLLTPHTLLSATIAAATLAGHALADDIKNGLYLTLVSPTTGATVDALLSTPNNTHFSPTSCLVPTFLGVARGDSDVIVPTTDGRLREIMPGEIRDVGWVYQVHVWLGLYEE</sequence>
<keyword evidence="1" id="KW-0732">Signal</keyword>
<comment type="caution">
    <text evidence="2">The sequence shown here is derived from an EMBL/GenBank/DDBJ whole genome shotgun (WGS) entry which is preliminary data.</text>
</comment>